<evidence type="ECO:0000256" key="8">
    <source>
        <dbReference type="ARBA" id="ARBA00023136"/>
    </source>
</evidence>
<dbReference type="PANTHER" id="PTHR31297:SF34">
    <property type="entry name" value="GLUCAN 1,3-BETA-GLUCOSIDASE 2"/>
    <property type="match status" value="1"/>
</dbReference>
<evidence type="ECO:0000256" key="17">
    <source>
        <dbReference type="SAM" id="MobiDB-lite"/>
    </source>
</evidence>
<dbReference type="Pfam" id="PF00150">
    <property type="entry name" value="Cellulase"/>
    <property type="match status" value="1"/>
</dbReference>
<evidence type="ECO:0000256" key="9">
    <source>
        <dbReference type="ARBA" id="ARBA00023180"/>
    </source>
</evidence>
<evidence type="ECO:0000313" key="21">
    <source>
        <dbReference type="EMBL" id="CDH56002.1"/>
    </source>
</evidence>
<evidence type="ECO:0000256" key="5">
    <source>
        <dbReference type="ARBA" id="ARBA00022801"/>
    </source>
</evidence>
<dbReference type="GO" id="GO:0009986">
    <property type="term" value="C:cell surface"/>
    <property type="evidence" value="ECO:0007669"/>
    <property type="project" value="TreeGrafter"/>
</dbReference>
<dbReference type="OrthoDB" id="62120at2759"/>
<dbReference type="InterPro" id="IPR050386">
    <property type="entry name" value="Glycosyl_hydrolase_5"/>
</dbReference>
<evidence type="ECO:0000256" key="4">
    <source>
        <dbReference type="ARBA" id="ARBA00022692"/>
    </source>
</evidence>
<keyword evidence="10 16" id="KW-0326">Glycosidase</keyword>
<dbReference type="SUPFAM" id="SSF51445">
    <property type="entry name" value="(Trans)glycosidases"/>
    <property type="match status" value="1"/>
</dbReference>
<comment type="caution">
    <text evidence="21">The sequence shown here is derived from an EMBL/GenBank/DDBJ whole genome shotgun (WGS) entry which is preliminary data.</text>
</comment>
<dbReference type="PANTHER" id="PTHR31297">
    <property type="entry name" value="GLUCAN ENDO-1,6-BETA-GLUCOSIDASE B"/>
    <property type="match status" value="1"/>
</dbReference>
<keyword evidence="7 18" id="KW-1133">Transmembrane helix</keyword>
<organism evidence="21 22">
    <name type="scientific">Lichtheimia corymbifera JMRC:FSU:9682</name>
    <dbReference type="NCBI Taxonomy" id="1263082"/>
    <lineage>
        <taxon>Eukaryota</taxon>
        <taxon>Fungi</taxon>
        <taxon>Fungi incertae sedis</taxon>
        <taxon>Mucoromycota</taxon>
        <taxon>Mucoromycotina</taxon>
        <taxon>Mucoromycetes</taxon>
        <taxon>Mucorales</taxon>
        <taxon>Lichtheimiaceae</taxon>
        <taxon>Lichtheimia</taxon>
    </lineage>
</organism>
<evidence type="ECO:0000256" key="2">
    <source>
        <dbReference type="ARBA" id="ARBA00005641"/>
    </source>
</evidence>
<dbReference type="EC" id="3.2.1.58" evidence="14"/>
<dbReference type="InterPro" id="IPR017853">
    <property type="entry name" value="GH"/>
</dbReference>
<evidence type="ECO:0000256" key="18">
    <source>
        <dbReference type="SAM" id="Phobius"/>
    </source>
</evidence>
<evidence type="ECO:0000256" key="12">
    <source>
        <dbReference type="ARBA" id="ARBA00036824"/>
    </source>
</evidence>
<gene>
    <name evidence="21" type="ORF">LCOR_07091.1</name>
</gene>
<keyword evidence="22" id="KW-1185">Reference proteome</keyword>
<evidence type="ECO:0000256" key="13">
    <source>
        <dbReference type="ARBA" id="ARBA00037126"/>
    </source>
</evidence>
<feature type="region of interest" description="Disordered" evidence="17">
    <location>
        <begin position="132"/>
        <end position="185"/>
    </location>
</feature>
<keyword evidence="9" id="KW-0325">Glycoprotein</keyword>
<comment type="catalytic activity">
    <reaction evidence="12">
        <text>Successive hydrolysis of beta-D-glucose units from the non-reducing ends of (1-&gt;3)-beta-D-glucans, releasing alpha-glucose.</text>
        <dbReference type="EC" id="3.2.1.58"/>
    </reaction>
</comment>
<feature type="chain" id="PRO_5001655433" description="glucan 1,3-beta-glucosidase" evidence="19">
    <location>
        <begin position="29"/>
        <end position="607"/>
    </location>
</feature>
<keyword evidence="5 16" id="KW-0378">Hydrolase</keyword>
<evidence type="ECO:0000256" key="3">
    <source>
        <dbReference type="ARBA" id="ARBA00022475"/>
    </source>
</evidence>
<evidence type="ECO:0000256" key="7">
    <source>
        <dbReference type="ARBA" id="ARBA00022989"/>
    </source>
</evidence>
<evidence type="ECO:0000256" key="16">
    <source>
        <dbReference type="RuleBase" id="RU361153"/>
    </source>
</evidence>
<keyword evidence="11" id="KW-0961">Cell wall biogenesis/degradation</keyword>
<protein>
    <recommendedName>
        <fullName evidence="14">glucan 1,3-beta-glucosidase</fullName>
        <ecNumber evidence="14">3.2.1.58</ecNumber>
    </recommendedName>
    <alternativeName>
        <fullName evidence="15">Exo-1,3-beta-glucanase D</fullName>
    </alternativeName>
</protein>
<evidence type="ECO:0000256" key="11">
    <source>
        <dbReference type="ARBA" id="ARBA00023316"/>
    </source>
</evidence>
<evidence type="ECO:0000256" key="14">
    <source>
        <dbReference type="ARBA" id="ARBA00038929"/>
    </source>
</evidence>
<feature type="transmembrane region" description="Helical" evidence="18">
    <location>
        <begin position="112"/>
        <end position="131"/>
    </location>
</feature>
<sequence length="607" mass="69108">MDRFPRQYTYSLSITIITLLGVISKSKCQVSMIEPNFQANMDLTCMIKDHNPQTTQEPQPPRQPPTAHTSMDATRHGSSSPEWQEDMGIEKIEPVPASQGNWFVRNKLKASLLAGAVLAVLAIAIAVPISASSQPSTWRQGHRNDGGYGYPNMPRPSSNSTSGSGSGNTDDDALMKNFDDSAQANPHVPPLKEAFKYGEQPIRGVNLGGWLVIEPFITPSLFDQFDPKDNVVDEWGLCSKLGPEKAREQLEHHYETFITEDDFRKMRDMGMNHVRIPTGHWAVQPVEGEPFVPKLAWKYLLRGIQWARKYGLRVMVELHTAPGSQNGWNHSGRYGQVRWLNGSDGEHNAELTLQVVKKMTEFFSKPEWSHVTPVFGVLNEPAIFRLERERVEQWYHQSHDVIRNITGKDQGPLLTYHDGFLGMNAWNGFFKDPSFNRVILETHTYLIFDDGLVSMPRDKQAAFPCQAWNRDIGKSMAENGPTMVGEFSMATNDCGKYLNGVRLGARYEGTLTEGNSKIGKPVCDTCTCKGVDDWKNWDDDYKKFLHEFIERQMDAFETGYGWFFWTYKTEEHINPHWDYLLGWEQGWIPKDVNERTYSCKEIPPSED</sequence>
<feature type="signal peptide" evidence="19">
    <location>
        <begin position="1"/>
        <end position="28"/>
    </location>
</feature>
<keyword evidence="3" id="KW-1003">Cell membrane</keyword>
<dbReference type="GO" id="GO:0005886">
    <property type="term" value="C:plasma membrane"/>
    <property type="evidence" value="ECO:0007669"/>
    <property type="project" value="UniProtKB-SubCell"/>
</dbReference>
<evidence type="ECO:0000256" key="19">
    <source>
        <dbReference type="SAM" id="SignalP"/>
    </source>
</evidence>
<dbReference type="EMBL" id="CBTN010000034">
    <property type="protein sequence ID" value="CDH56002.1"/>
    <property type="molecule type" value="Genomic_DNA"/>
</dbReference>
<keyword evidence="4 18" id="KW-0812">Transmembrane</keyword>
<evidence type="ECO:0000313" key="22">
    <source>
        <dbReference type="Proteomes" id="UP000027586"/>
    </source>
</evidence>
<keyword evidence="8 18" id="KW-0472">Membrane</keyword>
<name>A0A068S2D3_9FUNG</name>
<dbReference type="Gene3D" id="3.20.20.80">
    <property type="entry name" value="Glycosidases"/>
    <property type="match status" value="1"/>
</dbReference>
<evidence type="ECO:0000256" key="1">
    <source>
        <dbReference type="ARBA" id="ARBA00004401"/>
    </source>
</evidence>
<comment type="function">
    <text evidence="13">Glucosidase involved in the degradation of cellulosic biomass. Active on lichenan.</text>
</comment>
<dbReference type="InterPro" id="IPR001547">
    <property type="entry name" value="Glyco_hydro_5"/>
</dbReference>
<dbReference type="GO" id="GO:0005576">
    <property type="term" value="C:extracellular region"/>
    <property type="evidence" value="ECO:0007669"/>
    <property type="project" value="TreeGrafter"/>
</dbReference>
<dbReference type="VEuPathDB" id="FungiDB:LCOR_07091.1"/>
<accession>A0A068S2D3</accession>
<dbReference type="FunFam" id="3.20.20.80:FF:000033">
    <property type="entry name" value="Glucan 1,3-beta-glucosidase A"/>
    <property type="match status" value="1"/>
</dbReference>
<comment type="similarity">
    <text evidence="2 16">Belongs to the glycosyl hydrolase 5 (cellulase A) family.</text>
</comment>
<evidence type="ECO:0000256" key="10">
    <source>
        <dbReference type="ARBA" id="ARBA00023295"/>
    </source>
</evidence>
<comment type="subcellular location">
    <subcellularLocation>
        <location evidence="1">Cell membrane</location>
        <topology evidence="1">Single-pass type II membrane protein</topology>
    </subcellularLocation>
</comment>
<dbReference type="GO" id="GO:0071555">
    <property type="term" value="P:cell wall organization"/>
    <property type="evidence" value="ECO:0007669"/>
    <property type="project" value="UniProtKB-KW"/>
</dbReference>
<feature type="compositionally biased region" description="Polar residues" evidence="17">
    <location>
        <begin position="67"/>
        <end position="82"/>
    </location>
</feature>
<dbReference type="STRING" id="1263082.A0A068S2D3"/>
<dbReference type="Proteomes" id="UP000027586">
    <property type="component" value="Unassembled WGS sequence"/>
</dbReference>
<evidence type="ECO:0000256" key="15">
    <source>
        <dbReference type="ARBA" id="ARBA00041260"/>
    </source>
</evidence>
<evidence type="ECO:0000256" key="6">
    <source>
        <dbReference type="ARBA" id="ARBA00022968"/>
    </source>
</evidence>
<proteinExistence type="inferred from homology"/>
<keyword evidence="19" id="KW-0732">Signal</keyword>
<reference evidence="21" key="1">
    <citation type="submission" date="2013-08" db="EMBL/GenBank/DDBJ databases">
        <title>Gene expansion shapes genome architecture in the human pathogen Lichtheimia corymbifera: an evolutionary genomics analysis in the ancient terrestrial Mucorales (Mucoromycotina).</title>
        <authorList>
            <person name="Schwartze V.U."/>
            <person name="Winter S."/>
            <person name="Shelest E."/>
            <person name="Marcet-Houben M."/>
            <person name="Horn F."/>
            <person name="Wehner S."/>
            <person name="Hoffmann K."/>
            <person name="Riege K."/>
            <person name="Sammeth M."/>
            <person name="Nowrousian M."/>
            <person name="Valiante V."/>
            <person name="Linde J."/>
            <person name="Jacobsen I.D."/>
            <person name="Marz M."/>
            <person name="Brakhage A.A."/>
            <person name="Gabaldon T."/>
            <person name="Bocker S."/>
            <person name="Voigt K."/>
        </authorList>
    </citation>
    <scope>NUCLEOTIDE SEQUENCE [LARGE SCALE GENOMIC DNA]</scope>
    <source>
        <strain evidence="21">FSU 9682</strain>
    </source>
</reference>
<feature type="domain" description="Glycoside hydrolase family 5" evidence="20">
    <location>
        <begin position="251"/>
        <end position="493"/>
    </location>
</feature>
<dbReference type="GO" id="GO:0009251">
    <property type="term" value="P:glucan catabolic process"/>
    <property type="evidence" value="ECO:0007669"/>
    <property type="project" value="TreeGrafter"/>
</dbReference>
<keyword evidence="6" id="KW-0735">Signal-anchor</keyword>
<dbReference type="GO" id="GO:0004338">
    <property type="term" value="F:glucan exo-1,3-beta-glucosidase activity"/>
    <property type="evidence" value="ECO:0007669"/>
    <property type="project" value="UniProtKB-EC"/>
</dbReference>
<evidence type="ECO:0000259" key="20">
    <source>
        <dbReference type="Pfam" id="PF00150"/>
    </source>
</evidence>
<dbReference type="AlphaFoldDB" id="A0A068S2D3"/>
<feature type="region of interest" description="Disordered" evidence="17">
    <location>
        <begin position="50"/>
        <end position="84"/>
    </location>
</feature>